<comment type="caution">
    <text evidence="1">The sequence shown here is derived from an EMBL/GenBank/DDBJ whole genome shotgun (WGS) entry which is preliminary data.</text>
</comment>
<dbReference type="SUPFAM" id="SSF56801">
    <property type="entry name" value="Acetyl-CoA synthetase-like"/>
    <property type="match status" value="1"/>
</dbReference>
<dbReference type="EMBL" id="JAOL01000033">
    <property type="protein sequence ID" value="EUA93895.1"/>
    <property type="molecule type" value="Genomic_DNA"/>
</dbReference>
<evidence type="ECO:0000313" key="2">
    <source>
        <dbReference type="Proteomes" id="UP000020681"/>
    </source>
</evidence>
<evidence type="ECO:0000313" key="1">
    <source>
        <dbReference type="EMBL" id="EUA93895.1"/>
    </source>
</evidence>
<proteinExistence type="predicted"/>
<dbReference type="EC" id="6.2.1.3" evidence="1"/>
<accession>A0ABN0RA91</accession>
<reference evidence="1 2" key="1">
    <citation type="submission" date="2014-01" db="EMBL/GenBank/DDBJ databases">
        <authorList>
            <person name="Dobos K."/>
            <person name="Lenaerts A."/>
            <person name="Ordway D."/>
            <person name="DeGroote M.A."/>
            <person name="Parker T."/>
            <person name="Sizemore C."/>
            <person name="Tallon L.J."/>
            <person name="Sadzewicz L.K."/>
            <person name="Sengamalay N."/>
            <person name="Fraser C.M."/>
            <person name="Hine E."/>
            <person name="Shefchek K.A."/>
            <person name="Das S.P."/>
            <person name="Tettelin H."/>
        </authorList>
    </citation>
    <scope>NUCLEOTIDE SEQUENCE [LARGE SCALE GENOMIC DNA]</scope>
    <source>
        <strain evidence="1 2">Harvey</strain>
    </source>
</reference>
<organism evidence="1 2">
    <name type="scientific">Mycobacterium ulcerans str. Harvey</name>
    <dbReference type="NCBI Taxonomy" id="1299332"/>
    <lineage>
        <taxon>Bacteria</taxon>
        <taxon>Bacillati</taxon>
        <taxon>Actinomycetota</taxon>
        <taxon>Actinomycetes</taxon>
        <taxon>Mycobacteriales</taxon>
        <taxon>Mycobacteriaceae</taxon>
        <taxon>Mycobacterium</taxon>
        <taxon>Mycobacterium ulcerans group</taxon>
    </lineage>
</organism>
<keyword evidence="2" id="KW-1185">Reference proteome</keyword>
<dbReference type="Gene3D" id="3.40.50.12820">
    <property type="match status" value="1"/>
</dbReference>
<sequence>MPTMFAAMLHSTERPDTGSLRLCVSGGAAMPVEVMRGFEQPSAPWCSRGTA</sequence>
<dbReference type="Proteomes" id="UP000020681">
    <property type="component" value="Unassembled WGS sequence"/>
</dbReference>
<keyword evidence="1" id="KW-0436">Ligase</keyword>
<gene>
    <name evidence="1" type="ORF">I551_8842</name>
</gene>
<protein>
    <submittedName>
        <fullName evidence="1">Long-chain-fatty-acid--CoA ligase domain protein</fullName>
        <ecNumber evidence="1">6.2.1.3</ecNumber>
    </submittedName>
</protein>
<dbReference type="GO" id="GO:0004467">
    <property type="term" value="F:long-chain fatty acid-CoA ligase activity"/>
    <property type="evidence" value="ECO:0007669"/>
    <property type="project" value="UniProtKB-EC"/>
</dbReference>
<name>A0ABN0RA91_MYCUL</name>